<gene>
    <name evidence="2" type="ORF">GCT13_24830</name>
</gene>
<dbReference type="Proteomes" id="UP000484381">
    <property type="component" value="Unassembled WGS sequence"/>
</dbReference>
<evidence type="ECO:0000256" key="1">
    <source>
        <dbReference type="SAM" id="MobiDB-lite"/>
    </source>
</evidence>
<reference evidence="2 3" key="1">
    <citation type="submission" date="2019-10" db="EMBL/GenBank/DDBJ databases">
        <title>Paraburkholderia sp. isolated from nodules of Mimosa pudica from Brazilian Atlantic Forest soils.</title>
        <authorList>
            <person name="Paulitsch F."/>
            <person name="Hungria M."/>
            <person name="Dall'Agnol R."/>
        </authorList>
    </citation>
    <scope>NUCLEOTIDE SEQUENCE [LARGE SCALE GENOMIC DNA]</scope>
    <source>
        <strain evidence="2 3">CNPSo 3157</strain>
    </source>
</reference>
<feature type="region of interest" description="Disordered" evidence="1">
    <location>
        <begin position="89"/>
        <end position="110"/>
    </location>
</feature>
<evidence type="ECO:0000313" key="2">
    <source>
        <dbReference type="EMBL" id="MPW20028.1"/>
    </source>
</evidence>
<keyword evidence="3" id="KW-1185">Reference proteome</keyword>
<organism evidence="2 3">
    <name type="scientific">Paraburkholderia franconis</name>
    <dbReference type="NCBI Taxonomy" id="2654983"/>
    <lineage>
        <taxon>Bacteria</taxon>
        <taxon>Pseudomonadati</taxon>
        <taxon>Pseudomonadota</taxon>
        <taxon>Betaproteobacteria</taxon>
        <taxon>Burkholderiales</taxon>
        <taxon>Burkholderiaceae</taxon>
        <taxon>Paraburkholderia</taxon>
    </lineage>
</organism>
<accession>A0A7X1NDK9</accession>
<protein>
    <submittedName>
        <fullName evidence="2">Uncharacterized protein</fullName>
    </submittedName>
</protein>
<dbReference type="AlphaFoldDB" id="A0A7X1NDK9"/>
<evidence type="ECO:0000313" key="3">
    <source>
        <dbReference type="Proteomes" id="UP000484381"/>
    </source>
</evidence>
<name>A0A7X1NDK9_9BURK</name>
<dbReference type="EMBL" id="WHNP01000025">
    <property type="protein sequence ID" value="MPW20028.1"/>
    <property type="molecule type" value="Genomic_DNA"/>
</dbReference>
<sequence length="343" mass="38283">MPALIKVADPSGSFHGRPTGMPVPQEAHESAMRPALHLKADSGELLVDVHQRLRKGDPAPRRVVNRRNDVLDSVDFNVRERLPLRDTIGHGEDHRRADARSGPAIHDAGKTGNRVSIRECGQDLLESTTDDGALLRYEAVRSIWLTLQELRIVRQVEPASGETQSILATYVQGTAHLDDGYLCVIGEPGTRQHAVSVTFAARELDDGDHRGLREWQDALGITFSDIPLGTARLGYNAADHAMQEPGQWWASLHVPASSMPGLIEAIDAARLTDVRLALSMKNRIGIRSRPKSPKRRATRAYISDRIVSMQRSARSRDRLCDPHDVRPGQDQAWPSRWRTFRRR</sequence>
<dbReference type="RefSeq" id="WP_152762598.1">
    <property type="nucleotide sequence ID" value="NZ_WHNP01000025.1"/>
</dbReference>
<proteinExistence type="predicted"/>
<comment type="caution">
    <text evidence="2">The sequence shown here is derived from an EMBL/GenBank/DDBJ whole genome shotgun (WGS) entry which is preliminary data.</text>
</comment>
<feature type="compositionally biased region" description="Basic and acidic residues" evidence="1">
    <location>
        <begin position="89"/>
        <end position="99"/>
    </location>
</feature>